<proteinExistence type="predicted"/>
<feature type="domain" description="C2H2-type" evidence="1">
    <location>
        <begin position="143"/>
        <end position="163"/>
    </location>
</feature>
<dbReference type="InterPro" id="IPR013087">
    <property type="entry name" value="Znf_C2H2_type"/>
</dbReference>
<name>A0A813IJV7_POLGL</name>
<dbReference type="Gene3D" id="3.30.160.60">
    <property type="entry name" value="Classic Zinc Finger"/>
    <property type="match status" value="1"/>
</dbReference>
<comment type="caution">
    <text evidence="2">The sequence shown here is derived from an EMBL/GenBank/DDBJ whole genome shotgun (WGS) entry which is preliminary data.</text>
</comment>
<evidence type="ECO:0000313" key="2">
    <source>
        <dbReference type="EMBL" id="CAE8651213.1"/>
    </source>
</evidence>
<dbReference type="AlphaFoldDB" id="A0A813IJV7"/>
<gene>
    <name evidence="2" type="ORF">PGLA2088_LOCUS8944</name>
</gene>
<protein>
    <recommendedName>
        <fullName evidence="1">C2H2-type domain-containing protein</fullName>
    </recommendedName>
</protein>
<accession>A0A813IJV7</accession>
<evidence type="ECO:0000259" key="1">
    <source>
        <dbReference type="SMART" id="SM00355"/>
    </source>
</evidence>
<evidence type="ECO:0000313" key="3">
    <source>
        <dbReference type="Proteomes" id="UP000626109"/>
    </source>
</evidence>
<dbReference type="Pfam" id="PF13894">
    <property type="entry name" value="zf-C2H2_4"/>
    <property type="match status" value="1"/>
</dbReference>
<sequence length="231" mass="26084">MIKHPTEWTALRATLCVKFAWETESELDTAGQLTAAANPWLRQLFQDFVALSVVDSSFPNPLELPDGLWRLLSCESPFVSKSFATNRIRSFDIEEKFAAEHDEQQIFICPICQFNSPTLSGLQCHRRRAHNIIRTATLFVAANRCPYCKRVFTTIQGVRNHIKRRRNGQCPRPGGDQFAYLCPLTVPPELCCPVCDFTTCSLDTYEDHIINSPCPAQAKQNLSLSILPHGT</sequence>
<reference evidence="2" key="1">
    <citation type="submission" date="2021-02" db="EMBL/GenBank/DDBJ databases">
        <authorList>
            <person name="Dougan E. K."/>
            <person name="Rhodes N."/>
            <person name="Thang M."/>
            <person name="Chan C."/>
        </authorList>
    </citation>
    <scope>NUCLEOTIDE SEQUENCE</scope>
</reference>
<feature type="domain" description="C2H2-type" evidence="1">
    <location>
        <begin position="190"/>
        <end position="210"/>
    </location>
</feature>
<dbReference type="Proteomes" id="UP000626109">
    <property type="component" value="Unassembled WGS sequence"/>
</dbReference>
<dbReference type="SMART" id="SM00355">
    <property type="entry name" value="ZnF_C2H2"/>
    <property type="match status" value="3"/>
</dbReference>
<organism evidence="2 3">
    <name type="scientific">Polarella glacialis</name>
    <name type="common">Dinoflagellate</name>
    <dbReference type="NCBI Taxonomy" id="89957"/>
    <lineage>
        <taxon>Eukaryota</taxon>
        <taxon>Sar</taxon>
        <taxon>Alveolata</taxon>
        <taxon>Dinophyceae</taxon>
        <taxon>Suessiales</taxon>
        <taxon>Suessiaceae</taxon>
        <taxon>Polarella</taxon>
    </lineage>
</organism>
<feature type="domain" description="C2H2-type" evidence="1">
    <location>
        <begin position="107"/>
        <end position="130"/>
    </location>
</feature>
<dbReference type="EMBL" id="CAJNNW010009731">
    <property type="protein sequence ID" value="CAE8651213.1"/>
    <property type="molecule type" value="Genomic_DNA"/>
</dbReference>